<organism evidence="2">
    <name type="scientific">Arundo donax</name>
    <name type="common">Giant reed</name>
    <name type="synonym">Donax arundinaceus</name>
    <dbReference type="NCBI Taxonomy" id="35708"/>
    <lineage>
        <taxon>Eukaryota</taxon>
        <taxon>Viridiplantae</taxon>
        <taxon>Streptophyta</taxon>
        <taxon>Embryophyta</taxon>
        <taxon>Tracheophyta</taxon>
        <taxon>Spermatophyta</taxon>
        <taxon>Magnoliopsida</taxon>
        <taxon>Liliopsida</taxon>
        <taxon>Poales</taxon>
        <taxon>Poaceae</taxon>
        <taxon>PACMAD clade</taxon>
        <taxon>Arundinoideae</taxon>
        <taxon>Arundineae</taxon>
        <taxon>Arundo</taxon>
    </lineage>
</organism>
<proteinExistence type="predicted"/>
<sequence>MLAVIHSHTYPTRSNLDFYHSKNGLSGFDTPNIVSLISLPLCQFILCIIALKIV</sequence>
<accession>A0A0A8XYM8</accession>
<reference evidence="2" key="1">
    <citation type="submission" date="2014-09" db="EMBL/GenBank/DDBJ databases">
        <authorList>
            <person name="Magalhaes I.L.F."/>
            <person name="Oliveira U."/>
            <person name="Santos F.R."/>
            <person name="Vidigal T.H.D.A."/>
            <person name="Brescovit A.D."/>
            <person name="Santos A.J."/>
        </authorList>
    </citation>
    <scope>NUCLEOTIDE SEQUENCE</scope>
    <source>
        <tissue evidence="2">Shoot tissue taken approximately 20 cm above the soil surface</tissue>
    </source>
</reference>
<keyword evidence="1" id="KW-0472">Membrane</keyword>
<dbReference type="AlphaFoldDB" id="A0A0A8XYM8"/>
<feature type="transmembrane region" description="Helical" evidence="1">
    <location>
        <begin position="33"/>
        <end position="51"/>
    </location>
</feature>
<keyword evidence="1" id="KW-1133">Transmembrane helix</keyword>
<name>A0A0A8XYM8_ARUDO</name>
<dbReference type="EMBL" id="GBRH01278816">
    <property type="protein sequence ID" value="JAD19079.1"/>
    <property type="molecule type" value="Transcribed_RNA"/>
</dbReference>
<reference evidence="2" key="2">
    <citation type="journal article" date="2015" name="Data Brief">
        <title>Shoot transcriptome of the giant reed, Arundo donax.</title>
        <authorList>
            <person name="Barrero R.A."/>
            <person name="Guerrero F.D."/>
            <person name="Moolhuijzen P."/>
            <person name="Goolsby J.A."/>
            <person name="Tidwell J."/>
            <person name="Bellgard S.E."/>
            <person name="Bellgard M.I."/>
        </authorList>
    </citation>
    <scope>NUCLEOTIDE SEQUENCE</scope>
    <source>
        <tissue evidence="2">Shoot tissue taken approximately 20 cm above the soil surface</tissue>
    </source>
</reference>
<protein>
    <submittedName>
        <fullName evidence="2">Uncharacterized protein</fullName>
    </submittedName>
</protein>
<evidence type="ECO:0000313" key="2">
    <source>
        <dbReference type="EMBL" id="JAD19079.1"/>
    </source>
</evidence>
<evidence type="ECO:0000256" key="1">
    <source>
        <dbReference type="SAM" id="Phobius"/>
    </source>
</evidence>
<keyword evidence="1" id="KW-0812">Transmembrane</keyword>